<dbReference type="EMBL" id="JABWAB010000011">
    <property type="protein sequence ID" value="KAF6044263.1"/>
    <property type="molecule type" value="Genomic_DNA"/>
</dbReference>
<dbReference type="AlphaFoldDB" id="A0A8X7NHQ9"/>
<dbReference type="OrthoDB" id="10254720at2759"/>
<dbReference type="GO" id="GO:0005774">
    <property type="term" value="C:vacuolar membrane"/>
    <property type="evidence" value="ECO:0007669"/>
    <property type="project" value="UniProtKB-SubCell"/>
</dbReference>
<dbReference type="SMART" id="SM00312">
    <property type="entry name" value="PX"/>
    <property type="match status" value="1"/>
</dbReference>
<evidence type="ECO:0000256" key="3">
    <source>
        <dbReference type="ARBA" id="ARBA00007426"/>
    </source>
</evidence>
<dbReference type="GO" id="GO:0010008">
    <property type="term" value="C:endosome membrane"/>
    <property type="evidence" value="ECO:0007669"/>
    <property type="project" value="UniProtKB-SubCell"/>
</dbReference>
<evidence type="ECO:0000256" key="9">
    <source>
        <dbReference type="ARBA" id="ARBA00033785"/>
    </source>
</evidence>
<keyword evidence="4" id="KW-0926">Vacuole</keyword>
<evidence type="ECO:0000256" key="7">
    <source>
        <dbReference type="ARBA" id="ARBA00033728"/>
    </source>
</evidence>
<dbReference type="InterPro" id="IPR036871">
    <property type="entry name" value="PX_dom_sf"/>
</dbReference>
<gene>
    <name evidence="11" type="ORF">FOB60_005356</name>
</gene>
<evidence type="ECO:0000313" key="12">
    <source>
        <dbReference type="Proteomes" id="UP000590412"/>
    </source>
</evidence>
<comment type="subcellular location">
    <subcellularLocation>
        <location evidence="2">Endosome membrane</location>
        <topology evidence="2">Peripheral membrane protein</topology>
    </subcellularLocation>
    <subcellularLocation>
        <location evidence="1">Vacuole membrane</location>
        <topology evidence="1">Peripheral membrane protein</topology>
    </subcellularLocation>
</comment>
<evidence type="ECO:0000259" key="10">
    <source>
        <dbReference type="PROSITE" id="PS50195"/>
    </source>
</evidence>
<evidence type="ECO:0000256" key="5">
    <source>
        <dbReference type="ARBA" id="ARBA00022753"/>
    </source>
</evidence>
<dbReference type="InterPro" id="IPR001683">
    <property type="entry name" value="PX_dom"/>
</dbReference>
<comment type="caution">
    <text evidence="11">The sequence shown here is derived from an EMBL/GenBank/DDBJ whole genome shotgun (WGS) entry which is preliminary data.</text>
</comment>
<accession>A0A8X7NHQ9</accession>
<dbReference type="CDD" id="cd07280">
    <property type="entry name" value="PX_YPT35"/>
    <property type="match status" value="1"/>
</dbReference>
<evidence type="ECO:0000256" key="6">
    <source>
        <dbReference type="ARBA" id="ARBA00023136"/>
    </source>
</evidence>
<evidence type="ECO:0000256" key="4">
    <source>
        <dbReference type="ARBA" id="ARBA00022554"/>
    </source>
</evidence>
<evidence type="ECO:0000256" key="1">
    <source>
        <dbReference type="ARBA" id="ARBA00004148"/>
    </source>
</evidence>
<reference evidence="11" key="1">
    <citation type="submission" date="2020-03" db="EMBL/GenBank/DDBJ databases">
        <title>FDA dAtabase for Regulatory Grade micrObial Sequences (FDA-ARGOS): Supporting development and validation of Infectious Disease Dx tests.</title>
        <authorList>
            <person name="Campos J."/>
            <person name="Goldberg B."/>
            <person name="Tallon L."/>
            <person name="Sadzewicz L."/>
            <person name="Vavikolanu K."/>
            <person name="Mehta A."/>
            <person name="Aluvathingal J."/>
            <person name="Nadendla S."/>
            <person name="Nandy P."/>
            <person name="Geyer C."/>
            <person name="Yan Y."/>
            <person name="Sichtig H."/>
        </authorList>
    </citation>
    <scope>NUCLEOTIDE SEQUENCE [LARGE SCALE GENOMIC DNA]</scope>
    <source>
        <strain evidence="11">FDAARGOS_652</strain>
    </source>
</reference>
<feature type="domain" description="PX" evidence="10">
    <location>
        <begin position="51"/>
        <end position="171"/>
    </location>
</feature>
<dbReference type="GO" id="GO:0032266">
    <property type="term" value="F:phosphatidylinositol-3-phosphate binding"/>
    <property type="evidence" value="ECO:0007669"/>
    <property type="project" value="InterPro"/>
</dbReference>
<evidence type="ECO:0000256" key="2">
    <source>
        <dbReference type="ARBA" id="ARBA00004481"/>
    </source>
</evidence>
<organism evidence="11 12">
    <name type="scientific">Candida parapsilosis</name>
    <name type="common">Yeast</name>
    <dbReference type="NCBI Taxonomy" id="5480"/>
    <lineage>
        <taxon>Eukaryota</taxon>
        <taxon>Fungi</taxon>
        <taxon>Dikarya</taxon>
        <taxon>Ascomycota</taxon>
        <taxon>Saccharomycotina</taxon>
        <taxon>Pichiomycetes</taxon>
        <taxon>Debaryomycetaceae</taxon>
        <taxon>Candida/Lodderomyces clade</taxon>
        <taxon>Candida</taxon>
    </lineage>
</organism>
<comment type="function">
    <text evidence="7">Recruits the lipid transfer protein VPS13 to endosomal and vacuolar membranes.</text>
</comment>
<dbReference type="Pfam" id="PF00787">
    <property type="entry name" value="PX"/>
    <property type="match status" value="1"/>
</dbReference>
<protein>
    <recommendedName>
        <fullName evidence="8">Endosomal/vacuolar adapter protein YPT35</fullName>
    </recommendedName>
    <alternativeName>
        <fullName evidence="9">PX domain-containing protein YPT35</fullName>
    </alternativeName>
</protein>
<evidence type="ECO:0000313" key="11">
    <source>
        <dbReference type="EMBL" id="KAF6044263.1"/>
    </source>
</evidence>
<keyword evidence="6" id="KW-0472">Membrane</keyword>
<comment type="similarity">
    <text evidence="3">Belongs to the YPT35 family.</text>
</comment>
<evidence type="ECO:0000256" key="8">
    <source>
        <dbReference type="ARBA" id="ARBA00033774"/>
    </source>
</evidence>
<proteinExistence type="inferred from homology"/>
<dbReference type="InterPro" id="IPR037917">
    <property type="entry name" value="Ypt35_PX"/>
</dbReference>
<dbReference type="Proteomes" id="UP000590412">
    <property type="component" value="Unassembled WGS sequence"/>
</dbReference>
<dbReference type="Gene3D" id="3.30.1520.10">
    <property type="entry name" value="Phox-like domain"/>
    <property type="match status" value="1"/>
</dbReference>
<dbReference type="SUPFAM" id="SSF64268">
    <property type="entry name" value="PX domain"/>
    <property type="match status" value="1"/>
</dbReference>
<sequence>MSRKKANSVTQLNNILPIPIALNSGEDLQTHKHNHQSHITDVRVAGHHLVQGNARNGATNTSSSSTNGQYIVWQIKITINDLDYSSIVLYKRYSELLQFYYDLEQYYKAQNDIVIPKPPPKDSFSFERLVMSNNWLEERKKGLQWFLSSVLLDPVLQKGPIVKSFVLDNNG</sequence>
<dbReference type="PROSITE" id="PS50195">
    <property type="entry name" value="PX"/>
    <property type="match status" value="1"/>
</dbReference>
<keyword evidence="5" id="KW-0967">Endosome</keyword>
<name>A0A8X7NHQ9_CANPA</name>